<keyword evidence="1" id="KW-0812">Transmembrane</keyword>
<gene>
    <name evidence="2" type="ORF">MNB_SUP05-5-999</name>
</gene>
<name>A0A1W1CRG9_9ZZZZ</name>
<keyword evidence="1" id="KW-1133">Transmembrane helix</keyword>
<evidence type="ECO:0000256" key="1">
    <source>
        <dbReference type="SAM" id="Phobius"/>
    </source>
</evidence>
<evidence type="ECO:0000313" key="2">
    <source>
        <dbReference type="EMBL" id="SFV68271.1"/>
    </source>
</evidence>
<sequence length="38" mass="4271">MDLNNDMVVIGSIVALVLTIVSFVWFGWRAMKTISSKK</sequence>
<dbReference type="EMBL" id="FPHJ01000061">
    <property type="protein sequence ID" value="SFV68271.1"/>
    <property type="molecule type" value="Genomic_DNA"/>
</dbReference>
<dbReference type="AlphaFoldDB" id="A0A1W1CRG9"/>
<organism evidence="2">
    <name type="scientific">hydrothermal vent metagenome</name>
    <dbReference type="NCBI Taxonomy" id="652676"/>
    <lineage>
        <taxon>unclassified sequences</taxon>
        <taxon>metagenomes</taxon>
        <taxon>ecological metagenomes</taxon>
    </lineage>
</organism>
<reference evidence="2" key="1">
    <citation type="submission" date="2016-10" db="EMBL/GenBank/DDBJ databases">
        <authorList>
            <person name="de Groot N.N."/>
        </authorList>
    </citation>
    <scope>NUCLEOTIDE SEQUENCE</scope>
</reference>
<proteinExistence type="predicted"/>
<accession>A0A1W1CRG9</accession>
<protein>
    <submittedName>
        <fullName evidence="2">Uncharacterized protein</fullName>
    </submittedName>
</protein>
<feature type="transmembrane region" description="Helical" evidence="1">
    <location>
        <begin position="6"/>
        <end position="28"/>
    </location>
</feature>
<keyword evidence="1" id="KW-0472">Membrane</keyword>